<name>A0ABV6A7K7_9PSEU</name>
<keyword evidence="2" id="KW-0812">Transmembrane</keyword>
<feature type="region of interest" description="Disordered" evidence="1">
    <location>
        <begin position="199"/>
        <end position="250"/>
    </location>
</feature>
<dbReference type="EMBL" id="JBHLZU010000033">
    <property type="protein sequence ID" value="MFB9909159.1"/>
    <property type="molecule type" value="Genomic_DNA"/>
</dbReference>
<feature type="transmembrane region" description="Helical" evidence="2">
    <location>
        <begin position="127"/>
        <end position="146"/>
    </location>
</feature>
<feature type="transmembrane region" description="Helical" evidence="2">
    <location>
        <begin position="23"/>
        <end position="42"/>
    </location>
</feature>
<keyword evidence="2" id="KW-0472">Membrane</keyword>
<dbReference type="Proteomes" id="UP001589693">
    <property type="component" value="Unassembled WGS sequence"/>
</dbReference>
<organism evidence="3 4">
    <name type="scientific">Allokutzneria oryzae</name>
    <dbReference type="NCBI Taxonomy" id="1378989"/>
    <lineage>
        <taxon>Bacteria</taxon>
        <taxon>Bacillati</taxon>
        <taxon>Actinomycetota</taxon>
        <taxon>Actinomycetes</taxon>
        <taxon>Pseudonocardiales</taxon>
        <taxon>Pseudonocardiaceae</taxon>
        <taxon>Allokutzneria</taxon>
    </lineage>
</organism>
<feature type="transmembrane region" description="Helical" evidence="2">
    <location>
        <begin position="167"/>
        <end position="191"/>
    </location>
</feature>
<sequence>MAAKVRDLTEAWTALATRPRSQLLVALPLSLWALVWVGGQFVEGGARWSPLDVVRSVTGRFGAPDPGWLAAVTAWLREPEHQQLLGWVAVCAGLLWAATSERAQVPALAGWLVLMVAGEGIGYGPAVLRAGCALVGFVTLLALLSVPNRGRMIVRRVRLLPRDVLRAGVMAAALSLMVPLLAPGLALARLLRPYLTRPARPDPSRPGVAVTGDRAPARGVIPPPRIEGHPPQATAGSPGRHGRGRVEMSE</sequence>
<keyword evidence="4" id="KW-1185">Reference proteome</keyword>
<reference evidence="3 4" key="1">
    <citation type="submission" date="2024-09" db="EMBL/GenBank/DDBJ databases">
        <authorList>
            <person name="Sun Q."/>
            <person name="Mori K."/>
        </authorList>
    </citation>
    <scope>NUCLEOTIDE SEQUENCE [LARGE SCALE GENOMIC DNA]</scope>
    <source>
        <strain evidence="3 4">TBRC 7907</strain>
    </source>
</reference>
<evidence type="ECO:0000256" key="2">
    <source>
        <dbReference type="SAM" id="Phobius"/>
    </source>
</evidence>
<dbReference type="RefSeq" id="WP_377861672.1">
    <property type="nucleotide sequence ID" value="NZ_JBHLZU010000033.1"/>
</dbReference>
<accession>A0ABV6A7K7</accession>
<keyword evidence="2" id="KW-1133">Transmembrane helix</keyword>
<evidence type="ECO:0000256" key="1">
    <source>
        <dbReference type="SAM" id="MobiDB-lite"/>
    </source>
</evidence>
<evidence type="ECO:0000313" key="3">
    <source>
        <dbReference type="EMBL" id="MFB9909159.1"/>
    </source>
</evidence>
<evidence type="ECO:0000313" key="4">
    <source>
        <dbReference type="Proteomes" id="UP001589693"/>
    </source>
</evidence>
<gene>
    <name evidence="3" type="ORF">ACFFQA_34920</name>
</gene>
<proteinExistence type="predicted"/>
<protein>
    <submittedName>
        <fullName evidence="3">Uncharacterized protein</fullName>
    </submittedName>
</protein>
<comment type="caution">
    <text evidence="3">The sequence shown here is derived from an EMBL/GenBank/DDBJ whole genome shotgun (WGS) entry which is preliminary data.</text>
</comment>